<proteinExistence type="inferred from homology"/>
<dbReference type="AlphaFoldDB" id="A0A831TH99"/>
<evidence type="ECO:0000256" key="7">
    <source>
        <dbReference type="ARBA" id="ARBA00023002"/>
    </source>
</evidence>
<evidence type="ECO:0000259" key="13">
    <source>
        <dbReference type="Pfam" id="PF02882"/>
    </source>
</evidence>
<dbReference type="GO" id="GO:0000105">
    <property type="term" value="P:L-histidine biosynthetic process"/>
    <property type="evidence" value="ECO:0007669"/>
    <property type="project" value="UniProtKB-KW"/>
</dbReference>
<dbReference type="EMBL" id="DSIY01000263">
    <property type="protein sequence ID" value="HEG92015.1"/>
    <property type="molecule type" value="Genomic_DNA"/>
</dbReference>
<evidence type="ECO:0000256" key="4">
    <source>
        <dbReference type="ARBA" id="ARBA00022755"/>
    </source>
</evidence>
<evidence type="ECO:0000313" key="14">
    <source>
        <dbReference type="EMBL" id="HEG92015.1"/>
    </source>
</evidence>
<dbReference type="GO" id="GO:0035999">
    <property type="term" value="P:tetrahydrofolate interconversion"/>
    <property type="evidence" value="ECO:0007669"/>
    <property type="project" value="UniProtKB-UniRule"/>
</dbReference>
<feature type="binding site" evidence="11">
    <location>
        <position position="229"/>
    </location>
    <ligand>
        <name>NADP(+)</name>
        <dbReference type="ChEBI" id="CHEBI:58349"/>
    </ligand>
</feature>
<dbReference type="GO" id="GO:0006164">
    <property type="term" value="P:purine nucleotide biosynthetic process"/>
    <property type="evidence" value="ECO:0007669"/>
    <property type="project" value="UniProtKB-KW"/>
</dbReference>
<evidence type="ECO:0000256" key="1">
    <source>
        <dbReference type="ARBA" id="ARBA00004777"/>
    </source>
</evidence>
<feature type="domain" description="Tetrahydrofolate dehydrogenase/cyclohydrolase NAD(P)-binding" evidence="13">
    <location>
        <begin position="137"/>
        <end position="277"/>
    </location>
</feature>
<comment type="caution">
    <text evidence="11">Lacks conserved residue(s) required for the propagation of feature annotation.</text>
</comment>
<sequence>MPARLLEGHPVAEEILRDVRERIRTSATQTPLTVAVLLGDDAAARSYARAIRKTMAPLGIEVRTVLLDESMHEERFREIVTQLNRQADITGVLALQPLPPGLPRSLPALAIAPEKDVDGITPVNAGRLLLGLPAIAPSTPAGAMELLRYYGIPVSGRRAVIVGRSPVVGRPLVSLLLAADATVTVCHRKTSDLADVTRTAELLFVAAGSPALIKPDMVRPGTVVIDFGVNAVGEHLVGDVDPAVAEVASAITPVPGGTGPVTNAILARNLLTLAKLQRS</sequence>
<keyword evidence="8 11" id="KW-0368">Histidine biosynthesis</keyword>
<feature type="domain" description="Tetrahydrofolate dehydrogenase/cyclohydrolase catalytic" evidence="12">
    <location>
        <begin position="6"/>
        <end position="118"/>
    </location>
</feature>
<evidence type="ECO:0000256" key="11">
    <source>
        <dbReference type="HAMAP-Rule" id="MF_01576"/>
    </source>
</evidence>
<dbReference type="InterPro" id="IPR036291">
    <property type="entry name" value="NAD(P)-bd_dom_sf"/>
</dbReference>
<dbReference type="Gene3D" id="3.40.50.720">
    <property type="entry name" value="NAD(P)-binding Rossmann-like Domain"/>
    <property type="match status" value="1"/>
</dbReference>
<dbReference type="InterPro" id="IPR020631">
    <property type="entry name" value="THF_DH/CycHdrlase_NAD-bd_dom"/>
</dbReference>
<evidence type="ECO:0000256" key="9">
    <source>
        <dbReference type="ARBA" id="ARBA00023167"/>
    </source>
</evidence>
<keyword evidence="10 11" id="KW-0511">Multifunctional enzyme</keyword>
<dbReference type="GO" id="GO:0005829">
    <property type="term" value="C:cytosol"/>
    <property type="evidence" value="ECO:0007669"/>
    <property type="project" value="TreeGrafter"/>
</dbReference>
<gene>
    <name evidence="11" type="primary">folD</name>
    <name evidence="14" type="ORF">ENP34_11355</name>
</gene>
<keyword evidence="4 11" id="KW-0658">Purine biosynthesis</keyword>
<keyword evidence="6 11" id="KW-0521">NADP</keyword>
<dbReference type="InterPro" id="IPR000672">
    <property type="entry name" value="THF_DH/CycHdrlase"/>
</dbReference>
<dbReference type="UniPathway" id="UPA00193"/>
<comment type="similarity">
    <text evidence="11">Belongs to the tetrahydrofolate dehydrogenase/cyclohydrolase family.</text>
</comment>
<comment type="function">
    <text evidence="11">Catalyzes the oxidation of 5,10-methylenetetrahydrofolate to 5,10-methenyltetrahydrofolate and then the hydrolysis of 5,10-methenyltetrahydrofolate to 10-formyltetrahydrofolate.</text>
</comment>
<evidence type="ECO:0000256" key="2">
    <source>
        <dbReference type="ARBA" id="ARBA00022563"/>
    </source>
</evidence>
<dbReference type="Gene3D" id="3.40.50.10860">
    <property type="entry name" value="Leucine Dehydrogenase, chain A, domain 1"/>
    <property type="match status" value="1"/>
</dbReference>
<comment type="catalytic activity">
    <reaction evidence="11">
        <text>(6R)-5,10-methylene-5,6,7,8-tetrahydrofolate + NADP(+) = (6R)-5,10-methenyltetrahydrofolate + NADPH</text>
        <dbReference type="Rhea" id="RHEA:22812"/>
        <dbReference type="ChEBI" id="CHEBI:15636"/>
        <dbReference type="ChEBI" id="CHEBI:57455"/>
        <dbReference type="ChEBI" id="CHEBI:57783"/>
        <dbReference type="ChEBI" id="CHEBI:58349"/>
        <dbReference type="EC" id="1.5.1.5"/>
    </reaction>
</comment>
<evidence type="ECO:0000256" key="10">
    <source>
        <dbReference type="ARBA" id="ARBA00023268"/>
    </source>
</evidence>
<dbReference type="SUPFAM" id="SSF53223">
    <property type="entry name" value="Aminoacid dehydrogenase-like, N-terminal domain"/>
    <property type="match status" value="1"/>
</dbReference>
<comment type="catalytic activity">
    <reaction evidence="11">
        <text>(6R)-5,10-methenyltetrahydrofolate + H2O = (6R)-10-formyltetrahydrofolate + H(+)</text>
        <dbReference type="Rhea" id="RHEA:23700"/>
        <dbReference type="ChEBI" id="CHEBI:15377"/>
        <dbReference type="ChEBI" id="CHEBI:15378"/>
        <dbReference type="ChEBI" id="CHEBI:57455"/>
        <dbReference type="ChEBI" id="CHEBI:195366"/>
        <dbReference type="EC" id="3.5.4.9"/>
    </reaction>
</comment>
<feature type="binding site" evidence="11">
    <location>
        <begin position="163"/>
        <end position="165"/>
    </location>
    <ligand>
        <name>NADP(+)</name>
        <dbReference type="ChEBI" id="CHEBI:58349"/>
    </ligand>
</feature>
<dbReference type="GO" id="GO:0009086">
    <property type="term" value="P:methionine biosynthetic process"/>
    <property type="evidence" value="ECO:0007669"/>
    <property type="project" value="UniProtKB-KW"/>
</dbReference>
<evidence type="ECO:0000256" key="6">
    <source>
        <dbReference type="ARBA" id="ARBA00022857"/>
    </source>
</evidence>
<dbReference type="GO" id="GO:0004477">
    <property type="term" value="F:methenyltetrahydrofolate cyclohydrolase activity"/>
    <property type="evidence" value="ECO:0007669"/>
    <property type="project" value="UniProtKB-UniRule"/>
</dbReference>
<reference evidence="14" key="1">
    <citation type="journal article" date="2020" name="mSystems">
        <title>Genome- and Community-Level Interaction Insights into Carbon Utilization and Element Cycling Functions of Hydrothermarchaeota in Hydrothermal Sediment.</title>
        <authorList>
            <person name="Zhou Z."/>
            <person name="Liu Y."/>
            <person name="Xu W."/>
            <person name="Pan J."/>
            <person name="Luo Z.H."/>
            <person name="Li M."/>
        </authorList>
    </citation>
    <scope>NUCLEOTIDE SEQUENCE [LARGE SCALE GENOMIC DNA]</scope>
    <source>
        <strain evidence="14">SpSt-210</strain>
    </source>
</reference>
<accession>A0A831TH99</accession>
<keyword evidence="2 11" id="KW-0554">One-carbon metabolism</keyword>
<evidence type="ECO:0000256" key="3">
    <source>
        <dbReference type="ARBA" id="ARBA00022605"/>
    </source>
</evidence>
<comment type="caution">
    <text evidence="14">The sequence shown here is derived from an EMBL/GenBank/DDBJ whole genome shotgun (WGS) entry which is preliminary data.</text>
</comment>
<evidence type="ECO:0000256" key="8">
    <source>
        <dbReference type="ARBA" id="ARBA00023102"/>
    </source>
</evidence>
<comment type="subunit">
    <text evidence="11">Homodimer.</text>
</comment>
<dbReference type="PRINTS" id="PR00085">
    <property type="entry name" value="THFDHDRGNASE"/>
</dbReference>
<evidence type="ECO:0000256" key="5">
    <source>
        <dbReference type="ARBA" id="ARBA00022801"/>
    </source>
</evidence>
<keyword evidence="7 11" id="KW-0560">Oxidoreductase</keyword>
<comment type="pathway">
    <text evidence="1 11">One-carbon metabolism; tetrahydrofolate interconversion.</text>
</comment>
<name>A0A831TH99_9BACT</name>
<dbReference type="EC" id="3.5.4.9" evidence="11"/>
<dbReference type="SUPFAM" id="SSF51735">
    <property type="entry name" value="NAD(P)-binding Rossmann-fold domains"/>
    <property type="match status" value="1"/>
</dbReference>
<dbReference type="CDD" id="cd01080">
    <property type="entry name" value="NAD_bind_m-THF_DH_Cyclohyd"/>
    <property type="match status" value="1"/>
</dbReference>
<organism evidence="14">
    <name type="scientific">Thermorudis peleae</name>
    <dbReference type="NCBI Taxonomy" id="1382356"/>
    <lineage>
        <taxon>Bacteria</taxon>
        <taxon>Pseudomonadati</taxon>
        <taxon>Thermomicrobiota</taxon>
        <taxon>Thermomicrobia</taxon>
        <taxon>Thermomicrobia incertae sedis</taxon>
        <taxon>Thermorudis</taxon>
    </lineage>
</organism>
<dbReference type="InterPro" id="IPR020630">
    <property type="entry name" value="THF_DH/CycHdrlase_cat_dom"/>
</dbReference>
<dbReference type="PANTHER" id="PTHR48099">
    <property type="entry name" value="C-1-TETRAHYDROFOLATE SYNTHASE, CYTOPLASMIC-RELATED"/>
    <property type="match status" value="1"/>
</dbReference>
<dbReference type="InterPro" id="IPR046346">
    <property type="entry name" value="Aminoacid_DH-like_N_sf"/>
</dbReference>
<dbReference type="HAMAP" id="MF_01576">
    <property type="entry name" value="THF_DHG_CYH"/>
    <property type="match status" value="1"/>
</dbReference>
<dbReference type="Pfam" id="PF02882">
    <property type="entry name" value="THF_DHG_CYH_C"/>
    <property type="match status" value="1"/>
</dbReference>
<evidence type="ECO:0000259" key="12">
    <source>
        <dbReference type="Pfam" id="PF00763"/>
    </source>
</evidence>
<dbReference type="Pfam" id="PF00763">
    <property type="entry name" value="THF_DHG_CYH"/>
    <property type="match status" value="1"/>
</dbReference>
<dbReference type="GO" id="GO:0004488">
    <property type="term" value="F:methylenetetrahydrofolate dehydrogenase (NADP+) activity"/>
    <property type="evidence" value="ECO:0007669"/>
    <property type="project" value="UniProtKB-UniRule"/>
</dbReference>
<dbReference type="PANTHER" id="PTHR48099:SF5">
    <property type="entry name" value="C-1-TETRAHYDROFOLATE SYNTHASE, CYTOPLASMIC"/>
    <property type="match status" value="1"/>
</dbReference>
<keyword evidence="3 11" id="KW-0028">Amino-acid biosynthesis</keyword>
<protein>
    <recommendedName>
        <fullName evidence="11">Bifunctional protein FolD</fullName>
    </recommendedName>
    <domain>
        <recommendedName>
            <fullName evidence="11">Methylenetetrahydrofolate dehydrogenase</fullName>
            <ecNumber evidence="11">1.5.1.5</ecNumber>
        </recommendedName>
    </domain>
    <domain>
        <recommendedName>
            <fullName evidence="11">Methenyltetrahydrofolate cyclohydrolase</fullName>
            <ecNumber evidence="11">3.5.4.9</ecNumber>
        </recommendedName>
    </domain>
</protein>
<keyword evidence="5 11" id="KW-0378">Hydrolase</keyword>
<dbReference type="EC" id="1.5.1.5" evidence="11"/>
<keyword evidence="9 11" id="KW-0486">Methionine biosynthesis</keyword>